<evidence type="ECO:0000313" key="1">
    <source>
        <dbReference type="EMBL" id="GJE07866.1"/>
    </source>
</evidence>
<sequence length="149" mass="15679">MTQAVPFGGKDLRVMRKTSPSDNAPTFLCTITTKSLTETVEYDDATVPNCDNPDAIAARRSIPKSTAWSLNASGIADAKSYKALRADAIAGVPLNLQILVAKAAAGGGGHWDGAVYFENLQIQSDSMGVVKFSAQMRGEGELAWTDAAA</sequence>
<organism evidence="1 2">
    <name type="scientific">Methylobacterium jeotgali</name>
    <dbReference type="NCBI Taxonomy" id="381630"/>
    <lineage>
        <taxon>Bacteria</taxon>
        <taxon>Pseudomonadati</taxon>
        <taxon>Pseudomonadota</taxon>
        <taxon>Alphaproteobacteria</taxon>
        <taxon>Hyphomicrobiales</taxon>
        <taxon>Methylobacteriaceae</taxon>
        <taxon>Methylobacterium</taxon>
    </lineage>
</organism>
<protein>
    <recommendedName>
        <fullName evidence="3">Phage tail protein</fullName>
    </recommendedName>
</protein>
<dbReference type="InterPro" id="IPR011855">
    <property type="entry name" value="Phgtail_TP901_1"/>
</dbReference>
<evidence type="ECO:0000313" key="2">
    <source>
        <dbReference type="Proteomes" id="UP001055102"/>
    </source>
</evidence>
<name>A0ABQ4T1W3_9HYPH</name>
<dbReference type="RefSeq" id="WP_238277249.1">
    <property type="nucleotide sequence ID" value="NZ_BPQR01000056.1"/>
</dbReference>
<dbReference type="Proteomes" id="UP001055102">
    <property type="component" value="Unassembled WGS sequence"/>
</dbReference>
<reference evidence="1" key="2">
    <citation type="submission" date="2021-08" db="EMBL/GenBank/DDBJ databases">
        <authorList>
            <person name="Tani A."/>
            <person name="Ola A."/>
            <person name="Ogura Y."/>
            <person name="Katsura K."/>
            <person name="Hayashi T."/>
        </authorList>
    </citation>
    <scope>NUCLEOTIDE SEQUENCE</scope>
    <source>
        <strain evidence="1">LMG 23639</strain>
    </source>
</reference>
<keyword evidence="2" id="KW-1185">Reference proteome</keyword>
<accession>A0ABQ4T1W3</accession>
<proteinExistence type="predicted"/>
<dbReference type="Pfam" id="PF06199">
    <property type="entry name" value="Phage_tail_2"/>
    <property type="match status" value="1"/>
</dbReference>
<gene>
    <name evidence="1" type="ORF">AOPFMNJM_3198</name>
</gene>
<dbReference type="EMBL" id="BPQR01000056">
    <property type="protein sequence ID" value="GJE07866.1"/>
    <property type="molecule type" value="Genomic_DNA"/>
</dbReference>
<comment type="caution">
    <text evidence="1">The sequence shown here is derived from an EMBL/GenBank/DDBJ whole genome shotgun (WGS) entry which is preliminary data.</text>
</comment>
<reference evidence="1" key="1">
    <citation type="journal article" date="2021" name="Front. Microbiol.">
        <title>Comprehensive Comparative Genomics and Phenotyping of Methylobacterium Species.</title>
        <authorList>
            <person name="Alessa O."/>
            <person name="Ogura Y."/>
            <person name="Fujitani Y."/>
            <person name="Takami H."/>
            <person name="Hayashi T."/>
            <person name="Sahin N."/>
            <person name="Tani A."/>
        </authorList>
    </citation>
    <scope>NUCLEOTIDE SEQUENCE</scope>
    <source>
        <strain evidence="1">LMG 23639</strain>
    </source>
</reference>
<evidence type="ECO:0008006" key="3">
    <source>
        <dbReference type="Google" id="ProtNLM"/>
    </source>
</evidence>